<evidence type="ECO:0000256" key="3">
    <source>
        <dbReference type="ARBA" id="ARBA00023295"/>
    </source>
</evidence>
<organism evidence="4 5">
    <name type="scientific">Loxostege sticticalis</name>
    <name type="common">Beet webworm moth</name>
    <dbReference type="NCBI Taxonomy" id="481309"/>
    <lineage>
        <taxon>Eukaryota</taxon>
        <taxon>Metazoa</taxon>
        <taxon>Ecdysozoa</taxon>
        <taxon>Arthropoda</taxon>
        <taxon>Hexapoda</taxon>
        <taxon>Insecta</taxon>
        <taxon>Pterygota</taxon>
        <taxon>Neoptera</taxon>
        <taxon>Endopterygota</taxon>
        <taxon>Lepidoptera</taxon>
        <taxon>Glossata</taxon>
        <taxon>Ditrysia</taxon>
        <taxon>Pyraloidea</taxon>
        <taxon>Crambidae</taxon>
        <taxon>Pyraustinae</taxon>
        <taxon>Loxostege</taxon>
    </lineage>
</organism>
<evidence type="ECO:0000256" key="2">
    <source>
        <dbReference type="ARBA" id="ARBA00022801"/>
    </source>
</evidence>
<dbReference type="InterPro" id="IPR001360">
    <property type="entry name" value="Glyco_hydro_1"/>
</dbReference>
<protein>
    <submittedName>
        <fullName evidence="4">Uncharacterized protein</fullName>
    </submittedName>
</protein>
<comment type="similarity">
    <text evidence="1">Belongs to the glycosyl hydrolase 1 family.</text>
</comment>
<dbReference type="InterPro" id="IPR033132">
    <property type="entry name" value="GH_1_N_CS"/>
</dbReference>
<proteinExistence type="inferred from homology"/>
<evidence type="ECO:0000313" key="5">
    <source>
        <dbReference type="Proteomes" id="UP001549920"/>
    </source>
</evidence>
<evidence type="ECO:0000256" key="1">
    <source>
        <dbReference type="ARBA" id="ARBA00010838"/>
    </source>
</evidence>
<dbReference type="EMBL" id="JBEUOH010000004">
    <property type="protein sequence ID" value="KAL0895056.1"/>
    <property type="molecule type" value="Genomic_DNA"/>
</dbReference>
<dbReference type="Gene3D" id="3.20.20.80">
    <property type="entry name" value="Glycosidases"/>
    <property type="match status" value="2"/>
</dbReference>
<accession>A0ABR3IFN4</accession>
<dbReference type="PROSITE" id="PS00653">
    <property type="entry name" value="GLYCOSYL_HYDROL_F1_2"/>
    <property type="match status" value="2"/>
</dbReference>
<sequence>MIRQFLTFTYIFGCNSIERKFPDGFAFGASTSAYQVEGAWNEDGKTDSIWDHLTHSEPSNFTGDVASNSYHLYKRDVEMMRELGLDFYRFSLSWSRILPTSFPDKINQGGVDYYNNLIDEMLKYNIQPMVTLHHFDLPQKLQELGGWTNPHVVDWFSDYARVVFTLFGDRVKLWITINEPHILCYIGHGLGMIAPKLEYSGVADYMCSKNTLLAHASAYHIYDKEFRPVQDGNIFISLSSDWYEPESSEHTNAAEDLMQFDLGQYAHPIFSKSGDWPPIMKEKIASKSAEQGFFRSRLPELSTQEVEFIRGTSDFFGINHYTTYYVYRNESFAHFPVPSFEGDLEVSLFQPKEWLKEGDGVAAVPWGFYKLLVKIKEDYGLPIFVTENGYCTNIVGLADDRRVAYHYGYLDALLDAIDDGVDVRAYSVWSLMDNFDWLQGFNLRHGLYEVDFEDEQRPRTPRKSAFMYKQILRTRTLDTSFEVPIQHSMVRKVYLFCRCLIFTQIVVSDSRKCRNIRNNARKFPNGFLFGSASASYQVEGGWNEDGKSENIWDYDTHQIPSPILDNSTGDIADDSYHLYKRDVEMVRELGLDYYRFSLSWTRILPTSFPDKINQAGVNYYNNLINELLKYNIKPMVTLFHWDLPLKLQKMGGWTNPNIVDWYGDFVRIAFELFGDRVKYWITINEPTQICYFGYGLSILAPRLNIPGFAEYQCSKNLLLAHARAYHIYNEEFRAWQRGTIFITLSAGWFLPESVKDIAATKRVQMFDLGTYAHPIFSAMGDWPPQMKGIIAYKSAKQGFKRSRLPDFTPEEVEYIRGTSDMFGLNHYSSSYVNTDETIVNNYTVPSRADDIGVYTYKIDAWNLSKYSSTKAVPWGFYQLLTHIRNEYNNPRVFVTENGYGSFDIGLEDDDRVAYYRGYISAMLDAIDDGSRVVGYTPWCLMDNFEWTDGYVVRFGLYQVDYNSTQRTRTPRKSAFVFKEIVRSRALDLSYEPDTRVMTIDKGH</sequence>
<gene>
    <name evidence="4" type="ORF">ABMA27_013522</name>
</gene>
<keyword evidence="3" id="KW-0326">Glycosidase</keyword>
<comment type="caution">
    <text evidence="4">The sequence shown here is derived from an EMBL/GenBank/DDBJ whole genome shotgun (WGS) entry which is preliminary data.</text>
</comment>
<dbReference type="PRINTS" id="PR00131">
    <property type="entry name" value="GLHYDRLASE1"/>
</dbReference>
<reference evidence="4 5" key="1">
    <citation type="submission" date="2024-06" db="EMBL/GenBank/DDBJ databases">
        <title>A chromosome-level genome assembly of beet webworm, Loxostege sticticalis.</title>
        <authorList>
            <person name="Zhang Y."/>
        </authorList>
    </citation>
    <scope>NUCLEOTIDE SEQUENCE [LARGE SCALE GENOMIC DNA]</scope>
    <source>
        <strain evidence="4">AQ026</strain>
        <tissue evidence="4">Whole body</tissue>
    </source>
</reference>
<dbReference type="Pfam" id="PF00232">
    <property type="entry name" value="Glyco_hydro_1"/>
    <property type="match status" value="2"/>
</dbReference>
<evidence type="ECO:0000313" key="4">
    <source>
        <dbReference type="EMBL" id="KAL0895056.1"/>
    </source>
</evidence>
<dbReference type="Proteomes" id="UP001549920">
    <property type="component" value="Unassembled WGS sequence"/>
</dbReference>
<dbReference type="PANTHER" id="PTHR10353:SF36">
    <property type="entry name" value="LP05116P"/>
    <property type="match status" value="1"/>
</dbReference>
<keyword evidence="2" id="KW-0378">Hydrolase</keyword>
<dbReference type="PANTHER" id="PTHR10353">
    <property type="entry name" value="GLYCOSYL HYDROLASE"/>
    <property type="match status" value="1"/>
</dbReference>
<dbReference type="InterPro" id="IPR017853">
    <property type="entry name" value="GH"/>
</dbReference>
<dbReference type="SUPFAM" id="SSF51445">
    <property type="entry name" value="(Trans)glycosidases"/>
    <property type="match status" value="2"/>
</dbReference>
<name>A0ABR3IFN4_LOXSC</name>
<keyword evidence="5" id="KW-1185">Reference proteome</keyword>